<evidence type="ECO:0000313" key="2">
    <source>
        <dbReference type="EMBL" id="SPE23243.1"/>
    </source>
</evidence>
<accession>A0A2N9LJC8</accession>
<proteinExistence type="predicted"/>
<dbReference type="EMBL" id="OKRB01000095">
    <property type="protein sequence ID" value="SPE23243.1"/>
    <property type="molecule type" value="Genomic_DNA"/>
</dbReference>
<evidence type="ECO:0000313" key="3">
    <source>
        <dbReference type="Proteomes" id="UP000239735"/>
    </source>
</evidence>
<sequence length="283" mass="30805">MPEQRLCLRHDGNDRWCQRNSACAAQSECFAPRRNQWALYQPARKPLRIQPIHRAVFTETMAPGLATQPPFAQLGEGARIEPTLFNDHLQIDYLAQFQQYIAPSDGHYPFRRYTFDLDHIIPLYHNAASYGPNPTNGPDECAAFLGATKCSAIQRNREGSVELRLLITGPSLRPAASSPSTSSRPWADRTSTVTPGSPAIVTTVFALPTPCCCAKPSSTPSGALSASPSPPIKAKSRSLAMASTSINLHTASRSVLRCALEACQLCLSPSRGVDPRAHTRLPT</sequence>
<evidence type="ECO:0000256" key="1">
    <source>
        <dbReference type="SAM" id="MobiDB-lite"/>
    </source>
</evidence>
<gene>
    <name evidence="2" type="ORF">SBA5_380014</name>
</gene>
<protein>
    <submittedName>
        <fullName evidence="2">Uncharacterized protein</fullName>
    </submittedName>
</protein>
<feature type="compositionally biased region" description="Low complexity" evidence="1">
    <location>
        <begin position="172"/>
        <end position="185"/>
    </location>
</feature>
<dbReference type="AlphaFoldDB" id="A0A2N9LJC8"/>
<dbReference type="Proteomes" id="UP000239735">
    <property type="component" value="Unassembled WGS sequence"/>
</dbReference>
<organism evidence="2 3">
    <name type="scientific">Candidatus Sulfuritelmatomonas gaucii</name>
    <dbReference type="NCBI Taxonomy" id="2043161"/>
    <lineage>
        <taxon>Bacteria</taxon>
        <taxon>Pseudomonadati</taxon>
        <taxon>Acidobacteriota</taxon>
        <taxon>Terriglobia</taxon>
        <taxon>Terriglobales</taxon>
        <taxon>Acidobacteriaceae</taxon>
        <taxon>Candidatus Sulfuritelmatomonas</taxon>
    </lineage>
</organism>
<name>A0A2N9LJC8_9BACT</name>
<reference evidence="3" key="1">
    <citation type="submission" date="2018-02" db="EMBL/GenBank/DDBJ databases">
        <authorList>
            <person name="Hausmann B."/>
        </authorList>
    </citation>
    <scope>NUCLEOTIDE SEQUENCE [LARGE SCALE GENOMIC DNA]</scope>
    <source>
        <strain evidence="3">Peat soil MAG SbA5</strain>
    </source>
</reference>
<feature type="region of interest" description="Disordered" evidence="1">
    <location>
        <begin position="172"/>
        <end position="194"/>
    </location>
</feature>